<dbReference type="SUPFAM" id="SSF56935">
    <property type="entry name" value="Porins"/>
    <property type="match status" value="1"/>
</dbReference>
<protein>
    <submittedName>
        <fullName evidence="2">Porin</fullName>
    </submittedName>
</protein>
<keyword evidence="1" id="KW-0732">Signal</keyword>
<dbReference type="AlphaFoldDB" id="A0A937XEH8"/>
<evidence type="ECO:0000313" key="2">
    <source>
        <dbReference type="EMBL" id="MBM3318448.1"/>
    </source>
</evidence>
<accession>A0A937XEH8</accession>
<feature type="chain" id="PRO_5037001800" evidence="1">
    <location>
        <begin position="24"/>
        <end position="426"/>
    </location>
</feature>
<dbReference type="EMBL" id="VGIY01000361">
    <property type="protein sequence ID" value="MBM3318448.1"/>
    <property type="molecule type" value="Genomic_DNA"/>
</dbReference>
<sequence>MIFSRSFRSRALASVFLAVQAVAAGAAAAPAGAGEAPRTPQFFNPAISAIVDLYYHYDDAEEGIAHLAGELSGFGHGHGHEGRDHAGVESGLNLRHLELQFSADVDPYFKGLAIAAVDLHGAEMEAAEITTTAMPAGFKLRGGKFYSDFGYLNARHAHQWDFTDQPLIHQWTLGVHGLNDRGVQLSWLAPAPLYLLAGAEAFQGSQENLFAHVGHGPLPAHKGPRVAIGWLKAGPDLPGGHGLLGGVAVGTGKHQEEHDGDGDGEHDHWLDGVGEFLSADLVYKYNSPRPYGQNDFTVQVEYFRRRKDLKLVAHDGAPELVGGRRVDTQDGYYAQVVHGFLPRWRAGLRWEQAGLTNEVRYPSDDLESFGSSRRLSAMVDFTPSEFSRLRLQANRGMYQTDEGREEITEIRIQWMISLGAHGAHRF</sequence>
<dbReference type="Proteomes" id="UP000748308">
    <property type="component" value="Unassembled WGS sequence"/>
</dbReference>
<evidence type="ECO:0000313" key="3">
    <source>
        <dbReference type="Proteomes" id="UP000748308"/>
    </source>
</evidence>
<name>A0A937XEH8_UNCEI</name>
<gene>
    <name evidence="2" type="ORF">FJY75_11410</name>
</gene>
<evidence type="ECO:0000256" key="1">
    <source>
        <dbReference type="SAM" id="SignalP"/>
    </source>
</evidence>
<comment type="caution">
    <text evidence="2">The sequence shown here is derived from an EMBL/GenBank/DDBJ whole genome shotgun (WGS) entry which is preliminary data.</text>
</comment>
<dbReference type="Gene3D" id="2.40.160.10">
    <property type="entry name" value="Porin"/>
    <property type="match status" value="1"/>
</dbReference>
<reference evidence="2" key="1">
    <citation type="submission" date="2019-03" db="EMBL/GenBank/DDBJ databases">
        <title>Lake Tanganyika Metagenome-Assembled Genomes (MAGs).</title>
        <authorList>
            <person name="Tran P."/>
        </authorList>
    </citation>
    <scope>NUCLEOTIDE SEQUENCE</scope>
    <source>
        <strain evidence="2">M_DeepCast_400m_m2_100</strain>
    </source>
</reference>
<proteinExistence type="predicted"/>
<organism evidence="2 3">
    <name type="scientific">Eiseniibacteriota bacterium</name>
    <dbReference type="NCBI Taxonomy" id="2212470"/>
    <lineage>
        <taxon>Bacteria</taxon>
        <taxon>Candidatus Eiseniibacteriota</taxon>
    </lineage>
</organism>
<feature type="signal peptide" evidence="1">
    <location>
        <begin position="1"/>
        <end position="23"/>
    </location>
</feature>
<dbReference type="InterPro" id="IPR023614">
    <property type="entry name" value="Porin_dom_sf"/>
</dbReference>